<dbReference type="AlphaFoldDB" id="A0A9X3F3U3"/>
<dbReference type="EMBL" id="JAPOHD010000006">
    <property type="protein sequence ID" value="MCY1719287.1"/>
    <property type="molecule type" value="Genomic_DNA"/>
</dbReference>
<evidence type="ECO:0000313" key="2">
    <source>
        <dbReference type="Proteomes" id="UP001145087"/>
    </source>
</evidence>
<dbReference type="RefSeq" id="WP_343331625.1">
    <property type="nucleotide sequence ID" value="NZ_JAPOHD010000006.1"/>
</dbReference>
<protein>
    <submittedName>
        <fullName evidence="1">Uncharacterized protein</fullName>
    </submittedName>
</protein>
<reference evidence="1" key="1">
    <citation type="submission" date="2022-11" db="EMBL/GenBank/DDBJ databases">
        <title>Marilongibacter aestuarii gen. nov., sp. nov., isolated from tidal flat sediment.</title>
        <authorList>
            <person name="Jiayan W."/>
        </authorList>
    </citation>
    <scope>NUCLEOTIDE SEQUENCE</scope>
    <source>
        <strain evidence="1">Z1-6</strain>
    </source>
</reference>
<accession>A0A9X3F3U3</accession>
<proteinExistence type="predicted"/>
<comment type="caution">
    <text evidence="1">The sequence shown here is derived from an EMBL/GenBank/DDBJ whole genome shotgun (WGS) entry which is preliminary data.</text>
</comment>
<evidence type="ECO:0000313" key="1">
    <source>
        <dbReference type="EMBL" id="MCY1719287.1"/>
    </source>
</evidence>
<gene>
    <name evidence="1" type="ORF">OU798_02985</name>
</gene>
<sequence length="67" mass="7701">MKKIPCLSANRFLLFQLLTLVFRPEQLTMPDQLSSPHKVRQVADDRRNLPAVRRIVVLCAAKQMQIG</sequence>
<dbReference type="Proteomes" id="UP001145087">
    <property type="component" value="Unassembled WGS sequence"/>
</dbReference>
<name>A0A9X3F3U3_9BACT</name>
<organism evidence="1 2">
    <name type="scientific">Draconibacterium aestuarii</name>
    <dbReference type="NCBI Taxonomy" id="2998507"/>
    <lineage>
        <taxon>Bacteria</taxon>
        <taxon>Pseudomonadati</taxon>
        <taxon>Bacteroidota</taxon>
        <taxon>Bacteroidia</taxon>
        <taxon>Marinilabiliales</taxon>
        <taxon>Prolixibacteraceae</taxon>
        <taxon>Draconibacterium</taxon>
    </lineage>
</organism>
<keyword evidence="2" id="KW-1185">Reference proteome</keyword>